<comment type="caution">
    <text evidence="2">The sequence shown here is derived from an EMBL/GenBank/DDBJ whole genome shotgun (WGS) entry which is preliminary data.</text>
</comment>
<dbReference type="EMBL" id="JAUUTY010001398">
    <property type="protein sequence ID" value="KAK1558071.1"/>
    <property type="molecule type" value="Genomic_DNA"/>
</dbReference>
<sequence>MAESSNANATVSGLKVSDILLPHPSLPNSLCLGPRTVESPAHLISCEAHRIPFVNQNLDLTSWADCLRAWPNPPEDWVSWYSRVSKTYQSTWETTGIADALSLSLSPLEKHENLLKTIGYFWSDALNCFMFGHGPMTPTLLDVTSTEENSSEETQSSRRDSSSGNSGKTTTQSQPDLPPSASRKRPVPEPVAPQATHKEPMHQESSKGTASPFIKPRGFSSLPPFSPRLIFRANPFLLTSANHFLCFDNTSSGGVEEYGCPPRTRIRWSTPLTRSPVGQAPDGDHRADHLIIGCPAGLGRAAGGTFMSITLGAATKLLDDMMINYSEWHTERAPQGKKVNSVEETSSLSDKIDVIMSMLVNGRSNVDPNNVPLASLVAQEENVDVNFIKNNNFNNNAYGNNSGNNYRPYPSANGNGYGNSYGNSYNNNRSVPSGLEAMLKEFISTQIAFNKSVEEKLDKIDTIASRVDRRL</sequence>
<reference evidence="2" key="1">
    <citation type="submission" date="2023-07" db="EMBL/GenBank/DDBJ databases">
        <title>A chromosome-level genome assembly of Lolium multiflorum.</title>
        <authorList>
            <person name="Chen Y."/>
            <person name="Copetti D."/>
            <person name="Kolliker R."/>
            <person name="Studer B."/>
        </authorList>
    </citation>
    <scope>NUCLEOTIDE SEQUENCE</scope>
    <source>
        <strain evidence="2">02402/16</strain>
        <tissue evidence="2">Leaf</tissue>
    </source>
</reference>
<organism evidence="2 3">
    <name type="scientific">Lolium multiflorum</name>
    <name type="common">Italian ryegrass</name>
    <name type="synonym">Lolium perenne subsp. multiflorum</name>
    <dbReference type="NCBI Taxonomy" id="4521"/>
    <lineage>
        <taxon>Eukaryota</taxon>
        <taxon>Viridiplantae</taxon>
        <taxon>Streptophyta</taxon>
        <taxon>Embryophyta</taxon>
        <taxon>Tracheophyta</taxon>
        <taxon>Spermatophyta</taxon>
        <taxon>Magnoliopsida</taxon>
        <taxon>Liliopsida</taxon>
        <taxon>Poales</taxon>
        <taxon>Poaceae</taxon>
        <taxon>BOP clade</taxon>
        <taxon>Pooideae</taxon>
        <taxon>Poodae</taxon>
        <taxon>Poeae</taxon>
        <taxon>Poeae Chloroplast Group 2 (Poeae type)</taxon>
        <taxon>Loliodinae</taxon>
        <taxon>Loliinae</taxon>
        <taxon>Lolium</taxon>
    </lineage>
</organism>
<keyword evidence="3" id="KW-1185">Reference proteome</keyword>
<feature type="region of interest" description="Disordered" evidence="1">
    <location>
        <begin position="140"/>
        <end position="215"/>
    </location>
</feature>
<evidence type="ECO:0000313" key="3">
    <source>
        <dbReference type="Proteomes" id="UP001231189"/>
    </source>
</evidence>
<evidence type="ECO:0000256" key="1">
    <source>
        <dbReference type="SAM" id="MobiDB-lite"/>
    </source>
</evidence>
<feature type="compositionally biased region" description="Basic and acidic residues" evidence="1">
    <location>
        <begin position="196"/>
        <end position="205"/>
    </location>
</feature>
<gene>
    <name evidence="2" type="ORF">QYE76_016604</name>
</gene>
<dbReference type="Proteomes" id="UP001231189">
    <property type="component" value="Unassembled WGS sequence"/>
</dbReference>
<dbReference type="AlphaFoldDB" id="A0AAD8PHL1"/>
<feature type="compositionally biased region" description="Low complexity" evidence="1">
    <location>
        <begin position="144"/>
        <end position="154"/>
    </location>
</feature>
<accession>A0AAD8PHL1</accession>
<name>A0AAD8PHL1_LOLMU</name>
<protein>
    <submittedName>
        <fullName evidence="2">Uncharacterized protein</fullName>
    </submittedName>
</protein>
<proteinExistence type="predicted"/>
<evidence type="ECO:0000313" key="2">
    <source>
        <dbReference type="EMBL" id="KAK1558071.1"/>
    </source>
</evidence>